<protein>
    <submittedName>
        <fullName evidence="1">Uncharacterized protein</fullName>
    </submittedName>
</protein>
<evidence type="ECO:0000313" key="1">
    <source>
        <dbReference type="EMBL" id="CAF5166408.1"/>
    </source>
</evidence>
<comment type="caution">
    <text evidence="1">The sequence shown here is derived from an EMBL/GenBank/DDBJ whole genome shotgun (WGS) entry which is preliminary data.</text>
</comment>
<dbReference type="Proteomes" id="UP000681967">
    <property type="component" value="Unassembled WGS sequence"/>
</dbReference>
<reference evidence="1" key="1">
    <citation type="submission" date="2021-02" db="EMBL/GenBank/DDBJ databases">
        <authorList>
            <person name="Nowell W R."/>
        </authorList>
    </citation>
    <scope>NUCLEOTIDE SEQUENCE</scope>
</reference>
<accession>A0A8S3GRW7</accession>
<sequence length="76" mass="8545">MNKVTKVDRLGRVLYGRNYNQDIIQSATIIAKKRACSNTCDFCSYVELICHELQVNSLANRGVSRAAEPPQQPSFL</sequence>
<name>A0A8S3GRW7_9BILA</name>
<dbReference type="EMBL" id="CAJOBH010273460">
    <property type="protein sequence ID" value="CAF5166408.1"/>
    <property type="molecule type" value="Genomic_DNA"/>
</dbReference>
<gene>
    <name evidence="1" type="ORF">BYL167_LOCUS76049</name>
</gene>
<evidence type="ECO:0000313" key="2">
    <source>
        <dbReference type="Proteomes" id="UP000681967"/>
    </source>
</evidence>
<dbReference type="AlphaFoldDB" id="A0A8S3GRW7"/>
<organism evidence="1 2">
    <name type="scientific">Rotaria magnacalcarata</name>
    <dbReference type="NCBI Taxonomy" id="392030"/>
    <lineage>
        <taxon>Eukaryota</taxon>
        <taxon>Metazoa</taxon>
        <taxon>Spiralia</taxon>
        <taxon>Gnathifera</taxon>
        <taxon>Rotifera</taxon>
        <taxon>Eurotatoria</taxon>
        <taxon>Bdelloidea</taxon>
        <taxon>Philodinida</taxon>
        <taxon>Philodinidae</taxon>
        <taxon>Rotaria</taxon>
    </lineage>
</organism>
<proteinExistence type="predicted"/>